<evidence type="ECO:0000313" key="2">
    <source>
        <dbReference type="Proteomes" id="UP000779809"/>
    </source>
</evidence>
<evidence type="ECO:0000313" key="1">
    <source>
        <dbReference type="EMBL" id="MBI2677456.1"/>
    </source>
</evidence>
<dbReference type="EMBL" id="JACPNR010000004">
    <property type="protein sequence ID" value="MBI2677456.1"/>
    <property type="molecule type" value="Genomic_DNA"/>
</dbReference>
<comment type="caution">
    <text evidence="1">The sequence shown here is derived from an EMBL/GenBank/DDBJ whole genome shotgun (WGS) entry which is preliminary data.</text>
</comment>
<organism evidence="1 2">
    <name type="scientific">Candidatus Korobacter versatilis</name>
    <dbReference type="NCBI Taxonomy" id="658062"/>
    <lineage>
        <taxon>Bacteria</taxon>
        <taxon>Pseudomonadati</taxon>
        <taxon>Acidobacteriota</taxon>
        <taxon>Terriglobia</taxon>
        <taxon>Terriglobales</taxon>
        <taxon>Candidatus Korobacteraceae</taxon>
        <taxon>Candidatus Korobacter</taxon>
    </lineage>
</organism>
<accession>A0A932A689</accession>
<name>A0A932A689_9BACT</name>
<sequence length="47" mass="4971">MDTTATPKLGDRAPGFELGAANNADIVSLDAILRKGPAIVEFLRGTW</sequence>
<dbReference type="AlphaFoldDB" id="A0A932A689"/>
<proteinExistence type="predicted"/>
<protein>
    <submittedName>
        <fullName evidence="1">Uncharacterized protein</fullName>
    </submittedName>
</protein>
<gene>
    <name evidence="1" type="ORF">HYX28_01600</name>
</gene>
<dbReference type="Proteomes" id="UP000779809">
    <property type="component" value="Unassembled WGS sequence"/>
</dbReference>
<reference evidence="1" key="1">
    <citation type="submission" date="2020-07" db="EMBL/GenBank/DDBJ databases">
        <title>Huge and variable diversity of episymbiotic CPR bacteria and DPANN archaea in groundwater ecosystems.</title>
        <authorList>
            <person name="He C.Y."/>
            <person name="Keren R."/>
            <person name="Whittaker M."/>
            <person name="Farag I.F."/>
            <person name="Doudna J."/>
            <person name="Cate J.H.D."/>
            <person name="Banfield J.F."/>
        </authorList>
    </citation>
    <scope>NUCLEOTIDE SEQUENCE</scope>
    <source>
        <strain evidence="1">NC_groundwater_580_Pr5_B-0.1um_64_19</strain>
    </source>
</reference>